<comment type="cofactor">
    <cofactor evidence="8">
        <name>dipyrromethane</name>
        <dbReference type="ChEBI" id="CHEBI:60342"/>
    </cofactor>
    <text evidence="8">Binds 1 dipyrromethane group covalently.</text>
</comment>
<dbReference type="InterPro" id="IPR022418">
    <property type="entry name" value="Porphobilinogen_deaminase_C"/>
</dbReference>
<dbReference type="HAMAP" id="MF_00260">
    <property type="entry name" value="Porphobil_deam"/>
    <property type="match status" value="1"/>
</dbReference>
<dbReference type="GO" id="GO:0004418">
    <property type="term" value="F:hydroxymethylbilane synthase activity"/>
    <property type="evidence" value="ECO:0007669"/>
    <property type="project" value="UniProtKB-UniRule"/>
</dbReference>
<dbReference type="Proteomes" id="UP000824041">
    <property type="component" value="Unassembled WGS sequence"/>
</dbReference>
<evidence type="ECO:0000259" key="10">
    <source>
        <dbReference type="Pfam" id="PF03900"/>
    </source>
</evidence>
<comment type="caution">
    <text evidence="11">The sequence shown here is derived from an EMBL/GenBank/DDBJ whole genome shotgun (WGS) entry which is preliminary data.</text>
</comment>
<reference evidence="11" key="1">
    <citation type="journal article" date="2021" name="PeerJ">
        <title>Extensive microbial diversity within the chicken gut microbiome revealed by metagenomics and culture.</title>
        <authorList>
            <person name="Gilroy R."/>
            <person name="Ravi A."/>
            <person name="Getino M."/>
            <person name="Pursley I."/>
            <person name="Horton D.L."/>
            <person name="Alikhan N.F."/>
            <person name="Baker D."/>
            <person name="Gharbi K."/>
            <person name="Hall N."/>
            <person name="Watson M."/>
            <person name="Adriaenssens E.M."/>
            <person name="Foster-Nyarko E."/>
            <person name="Jarju S."/>
            <person name="Secka A."/>
            <person name="Antonio M."/>
            <person name="Oren A."/>
            <person name="Chaudhuri R.R."/>
            <person name="La Ragione R."/>
            <person name="Hildebrand F."/>
            <person name="Pallen M.J."/>
        </authorList>
    </citation>
    <scope>NUCLEOTIDE SEQUENCE</scope>
    <source>
        <strain evidence="11">14324</strain>
    </source>
</reference>
<evidence type="ECO:0000259" key="9">
    <source>
        <dbReference type="Pfam" id="PF01379"/>
    </source>
</evidence>
<comment type="function">
    <text evidence="1 8">Tetrapolymerization of the monopyrrole PBG into the hydroxymethylbilane pre-uroporphyrinogen in several discrete steps.</text>
</comment>
<dbReference type="CDD" id="cd00494">
    <property type="entry name" value="PBP2_HMBS"/>
    <property type="match status" value="1"/>
</dbReference>
<protein>
    <recommendedName>
        <fullName evidence="8">Porphobilinogen deaminase</fullName>
        <shortName evidence="8">PBG</shortName>
        <ecNumber evidence="8">2.5.1.61</ecNumber>
    </recommendedName>
    <alternativeName>
        <fullName evidence="8">Hydroxymethylbilane synthase</fullName>
        <shortName evidence="8">HMBS</shortName>
    </alternativeName>
    <alternativeName>
        <fullName evidence="8">Pre-uroporphyrinogen synthase</fullName>
    </alternativeName>
</protein>
<dbReference type="GO" id="GO:0005737">
    <property type="term" value="C:cytoplasm"/>
    <property type="evidence" value="ECO:0007669"/>
    <property type="project" value="UniProtKB-UniRule"/>
</dbReference>
<dbReference type="SUPFAM" id="SSF54782">
    <property type="entry name" value="Porphobilinogen deaminase (hydroxymethylbilane synthase), C-terminal domain"/>
    <property type="match status" value="1"/>
</dbReference>
<feature type="domain" description="Porphobilinogen deaminase C-terminal" evidence="10">
    <location>
        <begin position="223"/>
        <end position="290"/>
    </location>
</feature>
<dbReference type="InterPro" id="IPR036803">
    <property type="entry name" value="Porphobilinogen_deaminase_C_sf"/>
</dbReference>
<evidence type="ECO:0000313" key="11">
    <source>
        <dbReference type="EMBL" id="HIZ21847.1"/>
    </source>
</evidence>
<dbReference type="Pfam" id="PF01379">
    <property type="entry name" value="Porphobil_deam"/>
    <property type="match status" value="1"/>
</dbReference>
<dbReference type="PANTHER" id="PTHR11557">
    <property type="entry name" value="PORPHOBILINOGEN DEAMINASE"/>
    <property type="match status" value="1"/>
</dbReference>
<comment type="catalytic activity">
    <reaction evidence="7 8">
        <text>4 porphobilinogen + H2O = hydroxymethylbilane + 4 NH4(+)</text>
        <dbReference type="Rhea" id="RHEA:13185"/>
        <dbReference type="ChEBI" id="CHEBI:15377"/>
        <dbReference type="ChEBI" id="CHEBI:28938"/>
        <dbReference type="ChEBI" id="CHEBI:57845"/>
        <dbReference type="ChEBI" id="CHEBI:58126"/>
        <dbReference type="EC" id="2.5.1.61"/>
    </reaction>
</comment>
<sequence length="298" mass="33197">MRSKIIIGSRESALAVIQSEEVQAYIKKNYPGTEVEILKMKTTGDKILDRTLDKIGGKGLFVKELDKALLSGRSCLSVHSLKDMPMEVPRELPLLAFSKREDPRDVLVLPEGKKELDPDKPLGCSSLRRTLQLKEIYPHMEVKSIRGNLQTRLRKLEEGTYSGLVLAAAGLKRLGLEDRIFRYFTTEEMIPAAGQGILAVQGRKGEDYSFLEGYMDADAWAEGRAERAFVRELDGGCSSPIAAFGKASKDELTLWGLYYDPETMGYQKGSIRGKCSQAEELGITLAQQLRDAYRKGDV</sequence>
<accession>A0A9D2DRG6</accession>
<keyword evidence="6 8" id="KW-0627">Porphyrin biosynthesis</keyword>
<dbReference type="GO" id="GO:0006782">
    <property type="term" value="P:protoporphyrinogen IX biosynthetic process"/>
    <property type="evidence" value="ECO:0007669"/>
    <property type="project" value="UniProtKB-UniRule"/>
</dbReference>
<reference evidence="11" key="2">
    <citation type="submission" date="2021-04" db="EMBL/GenBank/DDBJ databases">
        <authorList>
            <person name="Gilroy R."/>
        </authorList>
    </citation>
    <scope>NUCLEOTIDE SEQUENCE</scope>
    <source>
        <strain evidence="11">14324</strain>
    </source>
</reference>
<dbReference type="InterPro" id="IPR022417">
    <property type="entry name" value="Porphobilin_deaminase_N"/>
</dbReference>
<proteinExistence type="inferred from homology"/>
<keyword evidence="5 8" id="KW-0808">Transferase</keyword>
<organism evidence="11 12">
    <name type="scientific">Candidatus Blautia faecigallinarum</name>
    <dbReference type="NCBI Taxonomy" id="2838488"/>
    <lineage>
        <taxon>Bacteria</taxon>
        <taxon>Bacillati</taxon>
        <taxon>Bacillota</taxon>
        <taxon>Clostridia</taxon>
        <taxon>Lachnospirales</taxon>
        <taxon>Lachnospiraceae</taxon>
        <taxon>Blautia</taxon>
    </lineage>
</organism>
<dbReference type="PROSITE" id="PS00533">
    <property type="entry name" value="PORPHOBILINOGEN_DEAM"/>
    <property type="match status" value="1"/>
</dbReference>
<dbReference type="InterPro" id="IPR022419">
    <property type="entry name" value="Porphobilin_deaminase_cofac_BS"/>
</dbReference>
<comment type="miscellaneous">
    <text evidence="8">The porphobilinogen subunits are added to the dipyrromethane group.</text>
</comment>
<dbReference type="PANTHER" id="PTHR11557:SF0">
    <property type="entry name" value="PORPHOBILINOGEN DEAMINASE"/>
    <property type="match status" value="1"/>
</dbReference>
<evidence type="ECO:0000256" key="4">
    <source>
        <dbReference type="ARBA" id="ARBA00011245"/>
    </source>
</evidence>
<evidence type="ECO:0000256" key="7">
    <source>
        <dbReference type="ARBA" id="ARBA00048169"/>
    </source>
</evidence>
<dbReference type="Gene3D" id="3.40.190.10">
    <property type="entry name" value="Periplasmic binding protein-like II"/>
    <property type="match status" value="2"/>
</dbReference>
<dbReference type="EC" id="2.5.1.61" evidence="8"/>
<name>A0A9D2DRG6_9FIRM</name>
<comment type="pathway">
    <text evidence="2">Porphyrin-containing compound metabolism; protoporphyrin-IX biosynthesis; coproporphyrinogen-III from 5-aminolevulinate: step 2/4.</text>
</comment>
<dbReference type="PRINTS" id="PR00151">
    <property type="entry name" value="PORPHBDMNASE"/>
</dbReference>
<comment type="similarity">
    <text evidence="3 8">Belongs to the HMBS family.</text>
</comment>
<evidence type="ECO:0000256" key="3">
    <source>
        <dbReference type="ARBA" id="ARBA00005638"/>
    </source>
</evidence>
<dbReference type="NCBIfam" id="TIGR00212">
    <property type="entry name" value="hemC"/>
    <property type="match status" value="1"/>
</dbReference>
<dbReference type="FunFam" id="3.40.190.10:FF:000004">
    <property type="entry name" value="Porphobilinogen deaminase"/>
    <property type="match status" value="1"/>
</dbReference>
<evidence type="ECO:0000256" key="8">
    <source>
        <dbReference type="HAMAP-Rule" id="MF_00260"/>
    </source>
</evidence>
<evidence type="ECO:0000256" key="1">
    <source>
        <dbReference type="ARBA" id="ARBA00002869"/>
    </source>
</evidence>
<dbReference type="AlphaFoldDB" id="A0A9D2DRG6"/>
<comment type="subunit">
    <text evidence="4 8">Monomer.</text>
</comment>
<evidence type="ECO:0000256" key="6">
    <source>
        <dbReference type="ARBA" id="ARBA00023244"/>
    </source>
</evidence>
<dbReference type="FunFam" id="3.40.190.10:FF:000005">
    <property type="entry name" value="Porphobilinogen deaminase"/>
    <property type="match status" value="1"/>
</dbReference>
<feature type="modified residue" description="S-(dipyrrolylmethanemethyl)cysteine" evidence="8">
    <location>
        <position position="237"/>
    </location>
</feature>
<evidence type="ECO:0000256" key="2">
    <source>
        <dbReference type="ARBA" id="ARBA00004735"/>
    </source>
</evidence>
<dbReference type="Pfam" id="PF03900">
    <property type="entry name" value="Porphobil_deamC"/>
    <property type="match status" value="1"/>
</dbReference>
<dbReference type="EMBL" id="DXBU01000044">
    <property type="protein sequence ID" value="HIZ21847.1"/>
    <property type="molecule type" value="Genomic_DNA"/>
</dbReference>
<dbReference type="SUPFAM" id="SSF53850">
    <property type="entry name" value="Periplasmic binding protein-like II"/>
    <property type="match status" value="1"/>
</dbReference>
<evidence type="ECO:0000256" key="5">
    <source>
        <dbReference type="ARBA" id="ARBA00022679"/>
    </source>
</evidence>
<dbReference type="PIRSF" id="PIRSF001438">
    <property type="entry name" value="4pyrrol_synth_OHMeBilane_synth"/>
    <property type="match status" value="1"/>
</dbReference>
<gene>
    <name evidence="8 11" type="primary">hemC</name>
    <name evidence="11" type="ORF">IAA21_03490</name>
</gene>
<dbReference type="Gene3D" id="3.30.160.40">
    <property type="entry name" value="Porphobilinogen deaminase, C-terminal domain"/>
    <property type="match status" value="1"/>
</dbReference>
<dbReference type="InterPro" id="IPR000860">
    <property type="entry name" value="HemC"/>
</dbReference>
<evidence type="ECO:0000313" key="12">
    <source>
        <dbReference type="Proteomes" id="UP000824041"/>
    </source>
</evidence>
<feature type="domain" description="Porphobilinogen deaminase N-terminal" evidence="9">
    <location>
        <begin position="5"/>
        <end position="206"/>
    </location>
</feature>